<dbReference type="PANTHER" id="PTHR38011">
    <property type="entry name" value="DIHYDROFOLATE REDUCTASE FAMILY PROTEIN (AFU_ORTHOLOGUE AFUA_8G06820)"/>
    <property type="match status" value="1"/>
</dbReference>
<reference evidence="3" key="1">
    <citation type="submission" date="2016-10" db="EMBL/GenBank/DDBJ databases">
        <title>Comparative genomics uncovers the prolific and rare metabolic potential of the cyanobacterial genus Moorea.</title>
        <authorList>
            <person name="Leao T."/>
            <person name="Castelao G."/>
            <person name="Korobeynikov A."/>
            <person name="Monroe E.A."/>
            <person name="Podell S."/>
            <person name="Glukhov E."/>
            <person name="Allen E."/>
            <person name="Gerwick W.H."/>
            <person name="Gerwick L."/>
        </authorList>
    </citation>
    <scope>NUCLEOTIDE SEQUENCE [LARGE SCALE GENOMIC DNA]</scope>
    <source>
        <strain evidence="3">PAL-8-15-08-1</strain>
    </source>
</reference>
<dbReference type="AlphaFoldDB" id="A0A1D8TUJ7"/>
<dbReference type="OrthoDB" id="195113at2"/>
<protein>
    <submittedName>
        <fullName evidence="2">Diacylglycerol kinase</fullName>
    </submittedName>
</protein>
<dbReference type="Pfam" id="PF01872">
    <property type="entry name" value="RibD_C"/>
    <property type="match status" value="1"/>
</dbReference>
<evidence type="ECO:0000313" key="2">
    <source>
        <dbReference type="EMBL" id="AOX01332.1"/>
    </source>
</evidence>
<evidence type="ECO:0000259" key="1">
    <source>
        <dbReference type="Pfam" id="PF01872"/>
    </source>
</evidence>
<organism evidence="2 3">
    <name type="scientific">Moorena producens PAL-8-15-08-1</name>
    <dbReference type="NCBI Taxonomy" id="1458985"/>
    <lineage>
        <taxon>Bacteria</taxon>
        <taxon>Bacillati</taxon>
        <taxon>Cyanobacteriota</taxon>
        <taxon>Cyanophyceae</taxon>
        <taxon>Coleofasciculales</taxon>
        <taxon>Coleofasciculaceae</taxon>
        <taxon>Moorena</taxon>
    </lineage>
</organism>
<dbReference type="SUPFAM" id="SSF53597">
    <property type="entry name" value="Dihydrofolate reductase-like"/>
    <property type="match status" value="1"/>
</dbReference>
<dbReference type="EMBL" id="CP017599">
    <property type="protein sequence ID" value="AOX01332.1"/>
    <property type="molecule type" value="Genomic_DNA"/>
</dbReference>
<keyword evidence="2" id="KW-0808">Transferase</keyword>
<dbReference type="KEGG" id="mpro:BJP34_19510"/>
<dbReference type="InterPro" id="IPR024072">
    <property type="entry name" value="DHFR-like_dom_sf"/>
</dbReference>
<dbReference type="Proteomes" id="UP000177870">
    <property type="component" value="Chromosome"/>
</dbReference>
<proteinExistence type="predicted"/>
<dbReference type="GO" id="GO:0009231">
    <property type="term" value="P:riboflavin biosynthetic process"/>
    <property type="evidence" value="ECO:0007669"/>
    <property type="project" value="InterPro"/>
</dbReference>
<gene>
    <name evidence="2" type="ORF">BJP34_19510</name>
</gene>
<dbReference type="Gene3D" id="3.40.430.10">
    <property type="entry name" value="Dihydrofolate Reductase, subunit A"/>
    <property type="match status" value="1"/>
</dbReference>
<dbReference type="GO" id="GO:0008703">
    <property type="term" value="F:5-amino-6-(5-phosphoribosylamino)uracil reductase activity"/>
    <property type="evidence" value="ECO:0007669"/>
    <property type="project" value="InterPro"/>
</dbReference>
<evidence type="ECO:0000313" key="3">
    <source>
        <dbReference type="Proteomes" id="UP000177870"/>
    </source>
</evidence>
<dbReference type="RefSeq" id="WP_070393774.1">
    <property type="nucleotide sequence ID" value="NZ_CP017599.1"/>
</dbReference>
<accession>A0A1D8TUJ7</accession>
<dbReference type="InterPro" id="IPR050765">
    <property type="entry name" value="Riboflavin_Biosynth_HTPR"/>
</dbReference>
<feature type="domain" description="Bacterial bifunctional deaminase-reductase C-terminal" evidence="1">
    <location>
        <begin position="7"/>
        <end position="164"/>
    </location>
</feature>
<dbReference type="PANTHER" id="PTHR38011:SF11">
    <property type="entry name" value="2,5-DIAMINO-6-RIBOSYLAMINO-4(3H)-PYRIMIDINONE 5'-PHOSPHATE REDUCTASE"/>
    <property type="match status" value="1"/>
</dbReference>
<keyword evidence="2" id="KW-0418">Kinase</keyword>
<name>A0A1D8TUJ7_9CYAN</name>
<sequence length="182" mass="20894">MTNYVYIATSLDGFIATSDGELDWLEEIPNPEQSDYGYAEFMKSIDAIVIGRKTFDKVLSFGQWVYHKPVFLLSNSLTKLPEENFGKAEIVSGDIKKIINQLNQKGYTNLYIDGGRVIQSFLQEDLVDEMIITRVPILLGKGVPLFGTLEQHLKFRHKKTEIYNDTLVKSYYIRDTNRGDNR</sequence>
<dbReference type="STRING" id="1458985.BJP34_19510"/>
<dbReference type="GO" id="GO:0016301">
    <property type="term" value="F:kinase activity"/>
    <property type="evidence" value="ECO:0007669"/>
    <property type="project" value="UniProtKB-KW"/>
</dbReference>
<dbReference type="InterPro" id="IPR002734">
    <property type="entry name" value="RibDG_C"/>
</dbReference>